<keyword evidence="8" id="KW-0902">Two-component regulatory system</keyword>
<keyword evidence="7" id="KW-0067">ATP-binding</keyword>
<dbReference type="CDD" id="cd16917">
    <property type="entry name" value="HATPase_UhpB-NarQ-NarX-like"/>
    <property type="match status" value="1"/>
</dbReference>
<dbReference type="RefSeq" id="WP_191839389.1">
    <property type="nucleotide sequence ID" value="NZ_BAAALB010000007.1"/>
</dbReference>
<keyword evidence="5" id="KW-0547">Nucleotide-binding</keyword>
<evidence type="ECO:0000256" key="3">
    <source>
        <dbReference type="ARBA" id="ARBA00022553"/>
    </source>
</evidence>
<dbReference type="InterPro" id="IPR011712">
    <property type="entry name" value="Sig_transdc_His_kin_sub3_dim/P"/>
</dbReference>
<evidence type="ECO:0000256" key="6">
    <source>
        <dbReference type="ARBA" id="ARBA00022777"/>
    </source>
</evidence>
<keyword evidence="9" id="KW-1133">Transmembrane helix</keyword>
<sequence length="387" mass="41997">MIGTSRGLRTLTAVLTAVFTLSAWRLGDLGPDGQPLDLLLVALNTLPLLLLRRYPLAVLALLSVAYPCWMLLGHEPHLLQSLPAVAAMYAVGTWARPLRVRALGLLAPAWMLVAAVFWRAPEAEIGYVAVMFVVVWALGAALADRRSYAAQLESRTAALEQARRELADRAVADERARIARELHDVIAHAMSVITVRAGVGAHLLDSRPAEAAAALRVIESTGREALSEMRRMLAVLSDPDPRAPLPEPQPGLRDLDRLIEQARESQVPVTLTVHGVHRPAPTGLELAVYRLAQEALTNVAKHASGAPAWVTIRYLPEHLEIEVRNTGGPFGRTVVPGQGLRGMAERVALYDGRLQITGEGEEFAVTARFPLTPEEPDHGTLVREALS</sequence>
<proteinExistence type="predicted"/>
<dbReference type="Pfam" id="PF07730">
    <property type="entry name" value="HisKA_3"/>
    <property type="match status" value="1"/>
</dbReference>
<evidence type="ECO:0000259" key="10">
    <source>
        <dbReference type="Pfam" id="PF02518"/>
    </source>
</evidence>
<evidence type="ECO:0000256" key="4">
    <source>
        <dbReference type="ARBA" id="ARBA00022679"/>
    </source>
</evidence>
<protein>
    <recommendedName>
        <fullName evidence="2">histidine kinase</fullName>
        <ecNumber evidence="2">2.7.13.3</ecNumber>
    </recommendedName>
</protein>
<dbReference type="GO" id="GO:0000155">
    <property type="term" value="F:phosphorelay sensor kinase activity"/>
    <property type="evidence" value="ECO:0007669"/>
    <property type="project" value="InterPro"/>
</dbReference>
<keyword evidence="13" id="KW-1185">Reference proteome</keyword>
<evidence type="ECO:0000256" key="5">
    <source>
        <dbReference type="ARBA" id="ARBA00022741"/>
    </source>
</evidence>
<feature type="transmembrane region" description="Helical" evidence="9">
    <location>
        <begin position="35"/>
        <end position="51"/>
    </location>
</feature>
<dbReference type="EC" id="2.7.13.3" evidence="2"/>
<organism evidence="12 13">
    <name type="scientific">Catellatospora chokoriensis</name>
    <dbReference type="NCBI Taxonomy" id="310353"/>
    <lineage>
        <taxon>Bacteria</taxon>
        <taxon>Bacillati</taxon>
        <taxon>Actinomycetota</taxon>
        <taxon>Actinomycetes</taxon>
        <taxon>Micromonosporales</taxon>
        <taxon>Micromonosporaceae</taxon>
        <taxon>Catellatospora</taxon>
    </lineage>
</organism>
<feature type="transmembrane region" description="Helical" evidence="9">
    <location>
        <begin position="78"/>
        <end position="95"/>
    </location>
</feature>
<keyword evidence="9" id="KW-0472">Membrane</keyword>
<keyword evidence="4" id="KW-0808">Transferase</keyword>
<keyword evidence="3" id="KW-0597">Phosphoprotein</keyword>
<feature type="domain" description="Histidine kinase/HSP90-like ATPase" evidence="10">
    <location>
        <begin position="285"/>
        <end position="372"/>
    </location>
</feature>
<name>A0A8J3NQ26_9ACTN</name>
<feature type="transmembrane region" description="Helical" evidence="9">
    <location>
        <begin position="102"/>
        <end position="119"/>
    </location>
</feature>
<dbReference type="Pfam" id="PF02518">
    <property type="entry name" value="HATPase_c"/>
    <property type="match status" value="1"/>
</dbReference>
<gene>
    <name evidence="12" type="ORF">Cch02nite_12670</name>
</gene>
<comment type="caution">
    <text evidence="12">The sequence shown here is derived from an EMBL/GenBank/DDBJ whole genome shotgun (WGS) entry which is preliminary data.</text>
</comment>
<comment type="catalytic activity">
    <reaction evidence="1">
        <text>ATP + protein L-histidine = ADP + protein N-phospho-L-histidine.</text>
        <dbReference type="EC" id="2.7.13.3"/>
    </reaction>
</comment>
<dbReference type="GO" id="GO:0005524">
    <property type="term" value="F:ATP binding"/>
    <property type="evidence" value="ECO:0007669"/>
    <property type="project" value="UniProtKB-KW"/>
</dbReference>
<evidence type="ECO:0000256" key="8">
    <source>
        <dbReference type="ARBA" id="ARBA00023012"/>
    </source>
</evidence>
<evidence type="ECO:0000256" key="1">
    <source>
        <dbReference type="ARBA" id="ARBA00000085"/>
    </source>
</evidence>
<feature type="transmembrane region" description="Helical" evidence="9">
    <location>
        <begin position="125"/>
        <end position="143"/>
    </location>
</feature>
<evidence type="ECO:0000259" key="11">
    <source>
        <dbReference type="Pfam" id="PF07730"/>
    </source>
</evidence>
<dbReference type="SUPFAM" id="SSF55874">
    <property type="entry name" value="ATPase domain of HSP90 chaperone/DNA topoisomerase II/histidine kinase"/>
    <property type="match status" value="1"/>
</dbReference>
<evidence type="ECO:0000256" key="7">
    <source>
        <dbReference type="ARBA" id="ARBA00022840"/>
    </source>
</evidence>
<reference evidence="12 13" key="1">
    <citation type="submission" date="2021-01" db="EMBL/GenBank/DDBJ databases">
        <title>Whole genome shotgun sequence of Catellatospora chokoriensis NBRC 107358.</title>
        <authorList>
            <person name="Komaki H."/>
            <person name="Tamura T."/>
        </authorList>
    </citation>
    <scope>NUCLEOTIDE SEQUENCE [LARGE SCALE GENOMIC DNA]</scope>
    <source>
        <strain evidence="12 13">NBRC 107358</strain>
    </source>
</reference>
<dbReference type="InterPro" id="IPR036890">
    <property type="entry name" value="HATPase_C_sf"/>
</dbReference>
<keyword evidence="6" id="KW-0418">Kinase</keyword>
<feature type="domain" description="Signal transduction histidine kinase subgroup 3 dimerisation and phosphoacceptor" evidence="11">
    <location>
        <begin position="174"/>
        <end position="239"/>
    </location>
</feature>
<keyword evidence="9" id="KW-0812">Transmembrane</keyword>
<dbReference type="PANTHER" id="PTHR24421:SF10">
    <property type="entry name" value="NITRATE_NITRITE SENSOR PROTEIN NARQ"/>
    <property type="match status" value="1"/>
</dbReference>
<dbReference type="GO" id="GO:0046983">
    <property type="term" value="F:protein dimerization activity"/>
    <property type="evidence" value="ECO:0007669"/>
    <property type="project" value="InterPro"/>
</dbReference>
<dbReference type="Gene3D" id="3.30.565.10">
    <property type="entry name" value="Histidine kinase-like ATPase, C-terminal domain"/>
    <property type="match status" value="1"/>
</dbReference>
<accession>A0A8J3NQ26</accession>
<dbReference type="Proteomes" id="UP000619293">
    <property type="component" value="Unassembled WGS sequence"/>
</dbReference>
<evidence type="ECO:0000313" key="13">
    <source>
        <dbReference type="Proteomes" id="UP000619293"/>
    </source>
</evidence>
<dbReference type="PANTHER" id="PTHR24421">
    <property type="entry name" value="NITRATE/NITRITE SENSOR PROTEIN NARX-RELATED"/>
    <property type="match status" value="1"/>
</dbReference>
<dbReference type="GO" id="GO:0016020">
    <property type="term" value="C:membrane"/>
    <property type="evidence" value="ECO:0007669"/>
    <property type="project" value="InterPro"/>
</dbReference>
<evidence type="ECO:0000313" key="12">
    <source>
        <dbReference type="EMBL" id="GIF87823.1"/>
    </source>
</evidence>
<dbReference type="Gene3D" id="1.20.5.1930">
    <property type="match status" value="1"/>
</dbReference>
<dbReference type="AlphaFoldDB" id="A0A8J3NQ26"/>
<evidence type="ECO:0000256" key="9">
    <source>
        <dbReference type="SAM" id="Phobius"/>
    </source>
</evidence>
<feature type="transmembrane region" description="Helical" evidence="9">
    <location>
        <begin position="56"/>
        <end position="72"/>
    </location>
</feature>
<dbReference type="InterPro" id="IPR050482">
    <property type="entry name" value="Sensor_HK_TwoCompSys"/>
</dbReference>
<evidence type="ECO:0000256" key="2">
    <source>
        <dbReference type="ARBA" id="ARBA00012438"/>
    </source>
</evidence>
<dbReference type="EMBL" id="BONG01000005">
    <property type="protein sequence ID" value="GIF87823.1"/>
    <property type="molecule type" value="Genomic_DNA"/>
</dbReference>
<dbReference type="InterPro" id="IPR003594">
    <property type="entry name" value="HATPase_dom"/>
</dbReference>